<evidence type="ECO:0000313" key="3">
    <source>
        <dbReference type="Proteomes" id="UP000002012"/>
    </source>
</evidence>
<dbReference type="eggNOG" id="COG3528">
    <property type="taxonomic scope" value="Bacteria"/>
</dbReference>
<dbReference type="InterPro" id="IPR018707">
    <property type="entry name" value="LpxR"/>
</dbReference>
<evidence type="ECO:0000256" key="1">
    <source>
        <dbReference type="SAM" id="SignalP"/>
    </source>
</evidence>
<dbReference type="PaxDb" id="522772-Dacet_1626"/>
<feature type="signal peptide" evidence="1">
    <location>
        <begin position="1"/>
        <end position="26"/>
    </location>
</feature>
<reference evidence="2 3" key="1">
    <citation type="journal article" date="2010" name="Stand. Genomic Sci.">
        <title>Complete genome sequence of Denitrovibrio acetiphilus type strain (N2460).</title>
        <authorList>
            <person name="Kiss H."/>
            <person name="Lang E."/>
            <person name="Lapidus A."/>
            <person name="Copeland A."/>
            <person name="Nolan M."/>
            <person name="Glavina Del Rio T."/>
            <person name="Chen F."/>
            <person name="Lucas S."/>
            <person name="Tice H."/>
            <person name="Cheng J.F."/>
            <person name="Han C."/>
            <person name="Goodwin L."/>
            <person name="Pitluck S."/>
            <person name="Liolios K."/>
            <person name="Pati A."/>
            <person name="Ivanova N."/>
            <person name="Mavromatis K."/>
            <person name="Chen A."/>
            <person name="Palaniappan K."/>
            <person name="Land M."/>
            <person name="Hauser L."/>
            <person name="Chang Y.J."/>
            <person name="Jeffries C.D."/>
            <person name="Detter J.C."/>
            <person name="Brettin T."/>
            <person name="Spring S."/>
            <person name="Rohde M."/>
            <person name="Goker M."/>
            <person name="Woyke T."/>
            <person name="Bristow J."/>
            <person name="Eisen J.A."/>
            <person name="Markowitz V."/>
            <person name="Hugenholtz P."/>
            <person name="Kyrpides N.C."/>
            <person name="Klenk H.P."/>
        </authorList>
    </citation>
    <scope>NUCLEOTIDE SEQUENCE [LARGE SCALE GENOMIC DNA]</scope>
    <source>
        <strain evidence="3">DSM 12809 / NBRC 114555 / N2460</strain>
    </source>
</reference>
<keyword evidence="1" id="KW-0732">Signal</keyword>
<dbReference type="KEGG" id="dap:Dacet_1626"/>
<dbReference type="HOGENOM" id="CLU_055418_0_0_0"/>
<dbReference type="STRING" id="522772.Dacet_1626"/>
<dbReference type="AlphaFoldDB" id="D4H8P3"/>
<proteinExistence type="predicted"/>
<dbReference type="Proteomes" id="UP000002012">
    <property type="component" value="Chromosome"/>
</dbReference>
<dbReference type="InterPro" id="IPR037107">
    <property type="entry name" value="Put_OMP_sf"/>
</dbReference>
<dbReference type="InParanoid" id="D4H8P3"/>
<feature type="chain" id="PRO_5003057711" description="Lipid A deacylase LpxR family protein" evidence="1">
    <location>
        <begin position="27"/>
        <end position="333"/>
    </location>
</feature>
<gene>
    <name evidence="2" type="ordered locus">Dacet_1626</name>
</gene>
<sequence length="333" mass="37069" precursor="true">MKILSKLLVMMFICAVLLILPVSAVAGENVENGTLSLVYENDIFHSDKYYTNGVRASWLSEPDKISLLALRAAGYVPFFPAGSSVRTTYSFGQNMYTPTDIKIENPPKNDRPYAGWLYGSVGLIAETGKRLDQLELTVGVVGPASLAEQTQKTVHRMIDSPRPEGWDHQLKNEPGFVLTYQRSWRSYVSKSMLGVPYDITPHAGVALGNVFTYASTGFVIRYGMRLPQDYGPPRIQPNLPGSGFFVPQEKFGWYLFAGLEGRAVLRNIFLDGNTFADSRSVDKEPFVADFQYGLAVTKGNYRFSYTNVLRSKEFADQDSTSHDFGALSVSVQF</sequence>
<organism evidence="2 3">
    <name type="scientific">Denitrovibrio acetiphilus (strain DSM 12809 / NBRC 114555 / N2460)</name>
    <dbReference type="NCBI Taxonomy" id="522772"/>
    <lineage>
        <taxon>Bacteria</taxon>
        <taxon>Pseudomonadati</taxon>
        <taxon>Deferribacterota</taxon>
        <taxon>Deferribacteres</taxon>
        <taxon>Deferribacterales</taxon>
        <taxon>Geovibrionaceae</taxon>
        <taxon>Denitrovibrio</taxon>
    </lineage>
</organism>
<dbReference type="EMBL" id="CP001968">
    <property type="protein sequence ID" value="ADD68392.1"/>
    <property type="molecule type" value="Genomic_DNA"/>
</dbReference>
<dbReference type="Pfam" id="PF09982">
    <property type="entry name" value="LpxR"/>
    <property type="match status" value="1"/>
</dbReference>
<name>D4H8P3_DENA2</name>
<keyword evidence="3" id="KW-1185">Reference proteome</keyword>
<protein>
    <recommendedName>
        <fullName evidence="4">Lipid A deacylase LpxR family protein</fullName>
    </recommendedName>
</protein>
<evidence type="ECO:0008006" key="4">
    <source>
        <dbReference type="Google" id="ProtNLM"/>
    </source>
</evidence>
<dbReference type="RefSeq" id="WP_013010905.1">
    <property type="nucleotide sequence ID" value="NC_013943.1"/>
</dbReference>
<evidence type="ECO:0000313" key="2">
    <source>
        <dbReference type="EMBL" id="ADD68392.1"/>
    </source>
</evidence>
<dbReference type="Gene3D" id="2.40.128.140">
    <property type="entry name" value="Outer membrane protein"/>
    <property type="match status" value="1"/>
</dbReference>
<accession>D4H8P3</accession>